<keyword evidence="3" id="KW-0378">Hydrolase</keyword>
<dbReference type="Gene3D" id="3.90.1720.10">
    <property type="entry name" value="endopeptidase domain like (from Nostoc punctiforme)"/>
    <property type="match status" value="1"/>
</dbReference>
<evidence type="ECO:0000256" key="2">
    <source>
        <dbReference type="ARBA" id="ARBA00022670"/>
    </source>
</evidence>
<keyword evidence="4" id="KW-0788">Thiol protease</keyword>
<dbReference type="InterPro" id="IPR000064">
    <property type="entry name" value="NLP_P60_dom"/>
</dbReference>
<evidence type="ECO:0000259" key="5">
    <source>
        <dbReference type="PROSITE" id="PS51935"/>
    </source>
</evidence>
<dbReference type="PROSITE" id="PS51935">
    <property type="entry name" value="NLPC_P60"/>
    <property type="match status" value="1"/>
</dbReference>
<keyword evidence="7" id="KW-1185">Reference proteome</keyword>
<dbReference type="InterPro" id="IPR051202">
    <property type="entry name" value="Peptidase_C40"/>
</dbReference>
<dbReference type="EMBL" id="JACSIT010000152">
    <property type="protein sequence ID" value="MBC6996283.1"/>
    <property type="molecule type" value="Genomic_DNA"/>
</dbReference>
<evidence type="ECO:0000256" key="1">
    <source>
        <dbReference type="ARBA" id="ARBA00007074"/>
    </source>
</evidence>
<dbReference type="AlphaFoldDB" id="A0A923TAK7"/>
<dbReference type="SUPFAM" id="SSF54001">
    <property type="entry name" value="Cysteine proteinases"/>
    <property type="match status" value="1"/>
</dbReference>
<dbReference type="PROSITE" id="PS51257">
    <property type="entry name" value="PROKAR_LIPOPROTEIN"/>
    <property type="match status" value="1"/>
</dbReference>
<gene>
    <name evidence="6" type="ORF">H9S92_19085</name>
</gene>
<evidence type="ECO:0000313" key="6">
    <source>
        <dbReference type="EMBL" id="MBC6996283.1"/>
    </source>
</evidence>
<evidence type="ECO:0000256" key="3">
    <source>
        <dbReference type="ARBA" id="ARBA00022801"/>
    </source>
</evidence>
<dbReference type="RefSeq" id="WP_187468295.1">
    <property type="nucleotide sequence ID" value="NZ_JACSIT010000152.1"/>
</dbReference>
<dbReference type="PANTHER" id="PTHR47053">
    <property type="entry name" value="MUREIN DD-ENDOPEPTIDASE MEPH-RELATED"/>
    <property type="match status" value="1"/>
</dbReference>
<sequence>MKSIALLLFSVAVLLFSGCGMLRPGLTGGSSRPNPTSAIRTDITTHAQELLGTRYKYAGNKPSEGFDCSGFVRYLYQNAGLDLERVSREQAKQGRLVRLEEARPGDLVFFTRSKGQGVFHVSLVVMAAPNELWVIHSTTSRGVIRENVLASSYWRPKIYQVRDVLN</sequence>
<organism evidence="6 7">
    <name type="scientific">Neolewinella lacunae</name>
    <dbReference type="NCBI Taxonomy" id="1517758"/>
    <lineage>
        <taxon>Bacteria</taxon>
        <taxon>Pseudomonadati</taxon>
        <taxon>Bacteroidota</taxon>
        <taxon>Saprospiria</taxon>
        <taxon>Saprospirales</taxon>
        <taxon>Lewinellaceae</taxon>
        <taxon>Neolewinella</taxon>
    </lineage>
</organism>
<keyword evidence="2" id="KW-0645">Protease</keyword>
<accession>A0A923TAK7</accession>
<dbReference type="PANTHER" id="PTHR47053:SF1">
    <property type="entry name" value="MUREIN DD-ENDOPEPTIDASE MEPH-RELATED"/>
    <property type="match status" value="1"/>
</dbReference>
<evidence type="ECO:0000313" key="7">
    <source>
        <dbReference type="Proteomes" id="UP000650081"/>
    </source>
</evidence>
<dbReference type="GO" id="GO:0008234">
    <property type="term" value="F:cysteine-type peptidase activity"/>
    <property type="evidence" value="ECO:0007669"/>
    <property type="project" value="UniProtKB-KW"/>
</dbReference>
<feature type="domain" description="NlpC/P60" evidence="5">
    <location>
        <begin position="37"/>
        <end position="165"/>
    </location>
</feature>
<name>A0A923TAK7_9BACT</name>
<dbReference type="Pfam" id="PF00877">
    <property type="entry name" value="NLPC_P60"/>
    <property type="match status" value="1"/>
</dbReference>
<comment type="similarity">
    <text evidence="1">Belongs to the peptidase C40 family.</text>
</comment>
<comment type="caution">
    <text evidence="6">The sequence shown here is derived from an EMBL/GenBank/DDBJ whole genome shotgun (WGS) entry which is preliminary data.</text>
</comment>
<dbReference type="Proteomes" id="UP000650081">
    <property type="component" value="Unassembled WGS sequence"/>
</dbReference>
<proteinExistence type="inferred from homology"/>
<dbReference type="InterPro" id="IPR038765">
    <property type="entry name" value="Papain-like_cys_pep_sf"/>
</dbReference>
<evidence type="ECO:0000256" key="4">
    <source>
        <dbReference type="ARBA" id="ARBA00022807"/>
    </source>
</evidence>
<protein>
    <submittedName>
        <fullName evidence="6">C40 family peptidase</fullName>
    </submittedName>
</protein>
<dbReference type="GO" id="GO:0006508">
    <property type="term" value="P:proteolysis"/>
    <property type="evidence" value="ECO:0007669"/>
    <property type="project" value="UniProtKB-KW"/>
</dbReference>
<reference evidence="6" key="1">
    <citation type="submission" date="2020-08" db="EMBL/GenBank/DDBJ databases">
        <title>Lewinella bacteria from marine environments.</title>
        <authorList>
            <person name="Zhong Y."/>
        </authorList>
    </citation>
    <scope>NUCLEOTIDE SEQUENCE</scope>
    <source>
        <strain evidence="6">KCTC 42187</strain>
    </source>
</reference>